<evidence type="ECO:0000313" key="7">
    <source>
        <dbReference type="Proteomes" id="UP000008837"/>
    </source>
</evidence>
<comment type="caution">
    <text evidence="6">The sequence shown here is derived from an EMBL/GenBank/DDBJ whole genome shotgun (WGS) entry which is preliminary data.</text>
</comment>
<comment type="subcellular location">
    <subcellularLocation>
        <location evidence="1">Nucleus</location>
    </subcellularLocation>
</comment>
<dbReference type="InterPro" id="IPR015943">
    <property type="entry name" value="WD40/YVTN_repeat-like_dom_sf"/>
</dbReference>
<dbReference type="FunCoup" id="A8QDJ6">
    <property type="interactions" value="583"/>
</dbReference>
<dbReference type="GO" id="GO:0003676">
    <property type="term" value="F:nucleic acid binding"/>
    <property type="evidence" value="ECO:0007669"/>
    <property type="project" value="InterPro"/>
</dbReference>
<dbReference type="InterPro" id="IPR004871">
    <property type="entry name" value="RSE1/DDB1/CPSF1_C"/>
</dbReference>
<dbReference type="GO" id="GO:0005634">
    <property type="term" value="C:nucleus"/>
    <property type="evidence" value="ECO:0007669"/>
    <property type="project" value="UniProtKB-SubCell"/>
</dbReference>
<dbReference type="OMA" id="PMTKFKL"/>
<reference evidence="6 7" key="1">
    <citation type="journal article" date="2007" name="Proc. Natl. Acad. Sci. U.S.A.">
        <title>Dandruff-associated Malassezia genomes reveal convergent and divergent virulence traits shared with plant and human fungal pathogens.</title>
        <authorList>
            <person name="Xu J."/>
            <person name="Saunders C.W."/>
            <person name="Hu P."/>
            <person name="Grant R.A."/>
            <person name="Boekhout T."/>
            <person name="Kuramae E.E."/>
            <person name="Kronstad J.W."/>
            <person name="Deangelis Y.M."/>
            <person name="Reeder N.L."/>
            <person name="Johnstone K.R."/>
            <person name="Leland M."/>
            <person name="Fieno A.M."/>
            <person name="Begley W.M."/>
            <person name="Sun Y."/>
            <person name="Lacey M.P."/>
            <person name="Chaudhary T."/>
            <person name="Keough T."/>
            <person name="Chu L."/>
            <person name="Sears R."/>
            <person name="Yuan B."/>
            <person name="Dawson T.L.Jr."/>
        </authorList>
    </citation>
    <scope>NUCLEOTIDE SEQUENCE [LARGE SCALE GENOMIC DNA]</scope>
    <source>
        <strain evidence="7">ATCC MYA-4612 / CBS 7966</strain>
    </source>
</reference>
<evidence type="ECO:0000256" key="2">
    <source>
        <dbReference type="ARBA" id="ARBA00023242"/>
    </source>
</evidence>
<keyword evidence="7" id="KW-1185">Reference proteome</keyword>
<dbReference type="InParanoid" id="A8QDJ6"/>
<protein>
    <submittedName>
        <fullName evidence="6">Uncharacterized protein</fullName>
    </submittedName>
</protein>
<name>A8QDJ6_MALGO</name>
<feature type="domain" description="RSE1/DDB1/CPSF1 first beta-propeller" evidence="4">
    <location>
        <begin position="5"/>
        <end position="258"/>
    </location>
</feature>
<evidence type="ECO:0000259" key="5">
    <source>
        <dbReference type="Pfam" id="PF23726"/>
    </source>
</evidence>
<dbReference type="PANTHER" id="PTHR10644">
    <property type="entry name" value="DNA REPAIR/RNA PROCESSING CPSF FAMILY"/>
    <property type="match status" value="1"/>
</dbReference>
<evidence type="ECO:0000256" key="1">
    <source>
        <dbReference type="ARBA" id="ARBA00004123"/>
    </source>
</evidence>
<evidence type="ECO:0000259" key="3">
    <source>
        <dbReference type="Pfam" id="PF03178"/>
    </source>
</evidence>
<sequence length="1212" mass="133189">MLRILEIRCDKGVPTLVQVRSHRLFGQVTGIQSVQTLASQVDGRDRLLVSFRDAKLALMEWDDVYGDLNSISIHTFERAPQLVDGLPPSFVPRLLVDPASRCAALLLPQDALAILPFVQEASELGADDPRDAALLDQAPYAPSFILSFSEDVDASIRNVRDCVFLPGFQKPMLAVLYEPELTWTGSLSRARLTTRVCFITLDLTVTKYPVTVTSEALPYDTLYLVACPDSLGGVLVVTPSALLHLDQTARLVGLSVSRWTDFTSSELMLPNATATLGDCDLQSSVLTFTEANGGLLVLRDGRMLTFQCALEGRTVTSLSLNVVLVPERQGGASFVQALPERLILCASFQDDTYLYAMNLLEAPTEIAASTGPDQQSLEPDADVDADALDLYGDSFKPDVATSKQAQPAGLDVLDVLPTLGPLNDMTYGVVRNAHGKAHPHMVATMQHHLAVIEPRLRCDVVQNIAPAHAIWTVSINGKWLLLTAWDEECLVYSLESNSTHFLSQHLQRTIACGSTQAGVIRVTSKRAEVLDEHGRIMTTFAECDANASYGDASIQDSYVALWSECGLVTVWRYTGIWTSLFKVPCTHADIWSQKDDAVCVLGEGIRDWLVCYTDHGQLALHSLPDGKCRWQSESLSMLPSCLDPFDTQVHGTDVRLAVARLKLCVLGDVPVLVVQYTQGQLVVYEARITGVSSSSSLPLVFARVDAYMLSSPCDSIVPLENMGSCHHCIAVAGSHSLILVRDRKSPVLFLETDLPVTSFGSHTMMWTSTGVLDGNACLLAWNELAFDASVPYLRWTTGRTYTHVAVHEELACFVASSEQPTQFVLYNDEEQPVRDPKQDPTRTYAACGALELLVRVGEPPVHGYEFSACETVSALHMAPMDCLDRGSGRRTFVVVGTTVTYGEDRSSKGHMYVFDVVECVPSEGMAASDALRLQLLCTEEMRAPVTALHDLNGFLVAAVGQKLLIRSWEYCEWLVTVAFLDMGMYTTSIQRVKNFLLLTDYYQSAYFVAFQEDPARLVLLGRDYIPTSVTCGAFLIDRARLSIVTCDMNGCLRLMDYHPSNPTSLGGQRLLARCEYHAPGEVVRARMLHGPYLATSGECLTSEIVLAKRNGAVDVLVPVTEKIFPTLQLFQSQLVRMVRHTAGLNPRGFRAVFNQHISRPLAKGILDGTLLHTAESMSRPKLTSLVRDLSTRTGGVIADDLLRCLVHLQSHW</sequence>
<dbReference type="KEGG" id="mgl:MGL_4214"/>
<dbReference type="RefSeq" id="XP_001728653.1">
    <property type="nucleotide sequence ID" value="XM_001728601.1"/>
</dbReference>
<dbReference type="Gene3D" id="2.130.10.10">
    <property type="entry name" value="YVTN repeat-like/Quinoprotein amine dehydrogenase"/>
    <property type="match status" value="3"/>
</dbReference>
<dbReference type="GeneID" id="5852952"/>
<dbReference type="Proteomes" id="UP000008837">
    <property type="component" value="Unassembled WGS sequence"/>
</dbReference>
<keyword evidence="2" id="KW-0539">Nucleus</keyword>
<dbReference type="Pfam" id="PF10433">
    <property type="entry name" value="Beta-prop_RSE1_1st"/>
    <property type="match status" value="1"/>
</dbReference>
<feature type="domain" description="RSE1/DDB1/CPSF1 C-terminal" evidence="3">
    <location>
        <begin position="860"/>
        <end position="1172"/>
    </location>
</feature>
<evidence type="ECO:0000259" key="4">
    <source>
        <dbReference type="Pfam" id="PF10433"/>
    </source>
</evidence>
<feature type="domain" description="RSE1/DDB1/CPSF1 second beta-propeller" evidence="5">
    <location>
        <begin position="467"/>
        <end position="757"/>
    </location>
</feature>
<dbReference type="InterPro" id="IPR058543">
    <property type="entry name" value="Beta-prop_RSE1/DDB1/CPSF1_2nd"/>
</dbReference>
<gene>
    <name evidence="6" type="ORF">MGL_4214</name>
</gene>
<dbReference type="InterPro" id="IPR018846">
    <property type="entry name" value="Beta-prop_RSE1/DDB1/CPSF1_1st"/>
</dbReference>
<dbReference type="InterPro" id="IPR050358">
    <property type="entry name" value="RSE1/DDB1/CFT1"/>
</dbReference>
<dbReference type="STRING" id="425265.A8QDJ6"/>
<dbReference type="EMBL" id="AAYY01000022">
    <property type="protein sequence ID" value="EDP41439.1"/>
    <property type="molecule type" value="Genomic_DNA"/>
</dbReference>
<proteinExistence type="predicted"/>
<accession>A8QDJ6</accession>
<dbReference type="OrthoDB" id="6109at2759"/>
<dbReference type="VEuPathDB" id="FungiDB:MGL_4214"/>
<dbReference type="AlphaFoldDB" id="A8QDJ6"/>
<evidence type="ECO:0000313" key="6">
    <source>
        <dbReference type="EMBL" id="EDP41439.1"/>
    </source>
</evidence>
<dbReference type="Pfam" id="PF23726">
    <property type="entry name" value="Beta-prop_RSE1_2nd"/>
    <property type="match status" value="1"/>
</dbReference>
<organism evidence="6 7">
    <name type="scientific">Malassezia globosa (strain ATCC MYA-4612 / CBS 7966)</name>
    <name type="common">Dandruff-associated fungus</name>
    <dbReference type="NCBI Taxonomy" id="425265"/>
    <lineage>
        <taxon>Eukaryota</taxon>
        <taxon>Fungi</taxon>
        <taxon>Dikarya</taxon>
        <taxon>Basidiomycota</taxon>
        <taxon>Ustilaginomycotina</taxon>
        <taxon>Malasseziomycetes</taxon>
        <taxon>Malasseziales</taxon>
        <taxon>Malasseziaceae</taxon>
        <taxon>Malassezia</taxon>
    </lineage>
</organism>
<dbReference type="Pfam" id="PF03178">
    <property type="entry name" value="CPSF_A"/>
    <property type="match status" value="1"/>
</dbReference>